<gene>
    <name evidence="3" type="ORF">JXQ802_LOCUS58392</name>
    <name evidence="2" type="ORF">PYM288_LOCUS41766</name>
</gene>
<dbReference type="Proteomes" id="UP000663854">
    <property type="component" value="Unassembled WGS sequence"/>
</dbReference>
<feature type="compositionally biased region" description="Basic and acidic residues" evidence="1">
    <location>
        <begin position="9"/>
        <end position="22"/>
    </location>
</feature>
<feature type="region of interest" description="Disordered" evidence="1">
    <location>
        <begin position="1"/>
        <end position="34"/>
    </location>
</feature>
<dbReference type="EMBL" id="CAJNOH010014803">
    <property type="protein sequence ID" value="CAF1558519.1"/>
    <property type="molecule type" value="Genomic_DNA"/>
</dbReference>
<evidence type="ECO:0000256" key="1">
    <source>
        <dbReference type="SAM" id="MobiDB-lite"/>
    </source>
</evidence>
<accession>A0A816GN28</accession>
<dbReference type="EMBL" id="CAJNOL010016715">
    <property type="protein sequence ID" value="CAF1676106.1"/>
    <property type="molecule type" value="Genomic_DNA"/>
</dbReference>
<feature type="non-terminal residue" evidence="3">
    <location>
        <position position="1"/>
    </location>
</feature>
<dbReference type="AlphaFoldDB" id="A0A816GN28"/>
<name>A0A816GN28_9BILA</name>
<proteinExistence type="predicted"/>
<reference evidence="3" key="1">
    <citation type="submission" date="2021-02" db="EMBL/GenBank/DDBJ databases">
        <authorList>
            <person name="Nowell W R."/>
        </authorList>
    </citation>
    <scope>NUCLEOTIDE SEQUENCE</scope>
</reference>
<organism evidence="3 4">
    <name type="scientific">Rotaria sordida</name>
    <dbReference type="NCBI Taxonomy" id="392033"/>
    <lineage>
        <taxon>Eukaryota</taxon>
        <taxon>Metazoa</taxon>
        <taxon>Spiralia</taxon>
        <taxon>Gnathifera</taxon>
        <taxon>Rotifera</taxon>
        <taxon>Eurotatoria</taxon>
        <taxon>Bdelloidea</taxon>
        <taxon>Philodinida</taxon>
        <taxon>Philodinidae</taxon>
        <taxon>Rotaria</taxon>
    </lineage>
</organism>
<sequence length="289" mass="33793">MSKSNYSSRIRDSHYVSDDHSTSRSYRSSSCSDRPSYAKHYSPFHVHSLNNEIYAWGNMQIELEPAKELLIWPIPAALIDIQPHFSAWYNRARTQCGVQGLSHRNDMNDDNEFIQQHHQQLSCHCHPPSPYKINEFWSLQNAFMYGCNLFIDKSCRLSHWSLSLSSSQSSLSHVERMKMIHYATHDVMAVTFLIRPITESWAFGKIKNRKMNEMCDDPEAEEISSDDEIYLNQLIEPNDFKNEQDNNNNNNNDRINLLQDQIEPIDIDYTSVINDDEPTERLQQQESEQ</sequence>
<protein>
    <submittedName>
        <fullName evidence="3">Uncharacterized protein</fullName>
    </submittedName>
</protein>
<evidence type="ECO:0000313" key="3">
    <source>
        <dbReference type="EMBL" id="CAF1676106.1"/>
    </source>
</evidence>
<evidence type="ECO:0000313" key="4">
    <source>
        <dbReference type="Proteomes" id="UP000663870"/>
    </source>
</evidence>
<comment type="caution">
    <text evidence="3">The sequence shown here is derived from an EMBL/GenBank/DDBJ whole genome shotgun (WGS) entry which is preliminary data.</text>
</comment>
<evidence type="ECO:0000313" key="2">
    <source>
        <dbReference type="EMBL" id="CAF1558519.1"/>
    </source>
</evidence>
<keyword evidence="4" id="KW-1185">Reference proteome</keyword>
<dbReference type="Proteomes" id="UP000663870">
    <property type="component" value="Unassembled WGS sequence"/>
</dbReference>
<feature type="compositionally biased region" description="Low complexity" evidence="1">
    <location>
        <begin position="23"/>
        <end position="34"/>
    </location>
</feature>